<dbReference type="OrthoDB" id="9972248at2759"/>
<reference evidence="4" key="1">
    <citation type="submission" date="2016-06" db="UniProtKB">
        <authorList>
            <consortium name="WormBaseParasite"/>
        </authorList>
    </citation>
    <scope>IDENTIFICATION</scope>
</reference>
<gene>
    <name evidence="2" type="ORF">GPUH_LOCUS11974</name>
</gene>
<keyword evidence="3" id="KW-1185">Reference proteome</keyword>
<evidence type="ECO:0000256" key="1">
    <source>
        <dbReference type="SAM" id="MobiDB-lite"/>
    </source>
</evidence>
<dbReference type="PANTHER" id="PTHR13030:SF8">
    <property type="entry name" value="ADP-RIBOSE PYROPHOSPHATASE, MITOCHONDRIAL"/>
    <property type="match status" value="1"/>
</dbReference>
<accession>A0A183DTD3</accession>
<dbReference type="Pfam" id="PF25969">
    <property type="entry name" value="NUDT9_N"/>
    <property type="match status" value="1"/>
</dbReference>
<evidence type="ECO:0000313" key="2">
    <source>
        <dbReference type="EMBL" id="VDN19615.1"/>
    </source>
</evidence>
<feature type="region of interest" description="Disordered" evidence="1">
    <location>
        <begin position="19"/>
        <end position="46"/>
    </location>
</feature>
<dbReference type="GO" id="GO:0047631">
    <property type="term" value="F:ADP-ribose diphosphatase activity"/>
    <property type="evidence" value="ECO:0007669"/>
    <property type="project" value="InterPro"/>
</dbReference>
<sequence>MGQMWVKWEVPWPEYAPEDFTSPAATKKPWADTQDPGGGNFKWNDNNGPVNRRSYLGTYKLDSQHRPLNPMGRTGIRGRGVLGRWGPNHAADPIVSRIFNGQLQFVAIRRFDCNEWAIPGGMVDAEALDGRNYPELDELWCKGVELYRGYVDDPRNTDNAWIETLAVNFHDADGIFEKNNVSLKSGDDAKEAKWINAVGHEKLYASHGDFIKLLVEHHNIQ</sequence>
<dbReference type="InterPro" id="IPR015797">
    <property type="entry name" value="NUDIX_hydrolase-like_dom_sf"/>
</dbReference>
<dbReference type="WBParaSite" id="GPUH_0001198801-mRNA-1">
    <property type="protein sequence ID" value="GPUH_0001198801-mRNA-1"/>
    <property type="gene ID" value="GPUH_0001198801"/>
</dbReference>
<protein>
    <submittedName>
        <fullName evidence="4">Nudix hydrolase domain-containing protein</fullName>
    </submittedName>
</protein>
<evidence type="ECO:0000313" key="3">
    <source>
        <dbReference type="Proteomes" id="UP000271098"/>
    </source>
</evidence>
<dbReference type="PANTHER" id="PTHR13030">
    <property type="entry name" value="NUDIX HYDROLASE"/>
    <property type="match status" value="1"/>
</dbReference>
<proteinExistence type="predicted"/>
<organism evidence="4">
    <name type="scientific">Gongylonema pulchrum</name>
    <dbReference type="NCBI Taxonomy" id="637853"/>
    <lineage>
        <taxon>Eukaryota</taxon>
        <taxon>Metazoa</taxon>
        <taxon>Ecdysozoa</taxon>
        <taxon>Nematoda</taxon>
        <taxon>Chromadorea</taxon>
        <taxon>Rhabditida</taxon>
        <taxon>Spirurina</taxon>
        <taxon>Spiruromorpha</taxon>
        <taxon>Spiruroidea</taxon>
        <taxon>Gongylonematidae</taxon>
        <taxon>Gongylonema</taxon>
    </lineage>
</organism>
<name>A0A183DTD3_9BILA</name>
<dbReference type="SUPFAM" id="SSF55811">
    <property type="entry name" value="Nudix"/>
    <property type="match status" value="1"/>
</dbReference>
<dbReference type="CDD" id="cd03670">
    <property type="entry name" value="NUDIX_ADPRase_Nudt9"/>
    <property type="match status" value="1"/>
</dbReference>
<dbReference type="EMBL" id="UYRT01078946">
    <property type="protein sequence ID" value="VDN19615.1"/>
    <property type="molecule type" value="Genomic_DNA"/>
</dbReference>
<reference evidence="2 3" key="2">
    <citation type="submission" date="2018-11" db="EMBL/GenBank/DDBJ databases">
        <authorList>
            <consortium name="Pathogen Informatics"/>
        </authorList>
    </citation>
    <scope>NUCLEOTIDE SEQUENCE [LARGE SCALE GENOMIC DNA]</scope>
</reference>
<dbReference type="InterPro" id="IPR039989">
    <property type="entry name" value="NUDT9"/>
</dbReference>
<evidence type="ECO:0000313" key="4">
    <source>
        <dbReference type="WBParaSite" id="GPUH_0001198801-mRNA-1"/>
    </source>
</evidence>
<dbReference type="Proteomes" id="UP000271098">
    <property type="component" value="Unassembled WGS sequence"/>
</dbReference>
<dbReference type="AlphaFoldDB" id="A0A183DTD3"/>
<dbReference type="Gene3D" id="3.90.79.10">
    <property type="entry name" value="Nucleoside Triphosphate Pyrophosphohydrolase"/>
    <property type="match status" value="1"/>
</dbReference>